<feature type="binding site" evidence="11">
    <location>
        <position position="28"/>
    </location>
    <ligand>
        <name>Zn(2+)</name>
        <dbReference type="ChEBI" id="CHEBI:29105"/>
    </ligand>
</feature>
<dbReference type="STRING" id="592028.GCWU000321_01599"/>
<dbReference type="eggNOG" id="COG0720">
    <property type="taxonomic scope" value="Bacteria"/>
</dbReference>
<dbReference type="PANTHER" id="PTHR12589:SF7">
    <property type="entry name" value="6-PYRUVOYL TETRAHYDROBIOPTERIN SYNTHASE"/>
    <property type="match status" value="1"/>
</dbReference>
<comment type="caution">
    <text evidence="12">The sequence shown here is derived from an EMBL/GenBank/DDBJ whole genome shotgun (WGS) entry which is preliminary data.</text>
</comment>
<feature type="active site" description="Charge relay system" evidence="10">
    <location>
        <position position="64"/>
    </location>
</feature>
<dbReference type="GO" id="GO:0070497">
    <property type="term" value="F:6-carboxytetrahydropterin synthase activity"/>
    <property type="evidence" value="ECO:0007669"/>
    <property type="project" value="UniProtKB-EC"/>
</dbReference>
<feature type="binding site" evidence="11">
    <location>
        <position position="14"/>
    </location>
    <ligand>
        <name>Zn(2+)</name>
        <dbReference type="ChEBI" id="CHEBI:29105"/>
    </ligand>
</feature>
<evidence type="ECO:0000256" key="4">
    <source>
        <dbReference type="ARBA" id="ARBA00018141"/>
    </source>
</evidence>
<dbReference type="RefSeq" id="WP_007070536.1">
    <property type="nucleotide sequence ID" value="NZ_GG698602.1"/>
</dbReference>
<evidence type="ECO:0000256" key="11">
    <source>
        <dbReference type="PIRSR" id="PIRSR006113-2"/>
    </source>
</evidence>
<comment type="pathway">
    <text evidence="1">Purine metabolism; 7-cyano-7-deazaguanine biosynthesis.</text>
</comment>
<dbReference type="OrthoDB" id="9804698at2"/>
<evidence type="ECO:0000256" key="7">
    <source>
        <dbReference type="ARBA" id="ARBA00023239"/>
    </source>
</evidence>
<keyword evidence="5 11" id="KW-0479">Metal-binding</keyword>
<dbReference type="Proteomes" id="UP000004736">
    <property type="component" value="Unassembled WGS sequence"/>
</dbReference>
<protein>
    <recommendedName>
        <fullName evidence="4">6-carboxy-5,6,7,8-tetrahydropterin synthase</fullName>
        <ecNumber evidence="3">4.1.2.50</ecNumber>
    </recommendedName>
    <alternativeName>
        <fullName evidence="8">Queuosine biosynthesis protein QueD</fullName>
    </alternativeName>
</protein>
<dbReference type="GO" id="GO:0046872">
    <property type="term" value="F:metal ion binding"/>
    <property type="evidence" value="ECO:0007669"/>
    <property type="project" value="UniProtKB-KW"/>
</dbReference>
<keyword evidence="13" id="KW-1185">Reference proteome</keyword>
<evidence type="ECO:0000256" key="3">
    <source>
        <dbReference type="ARBA" id="ARBA00012982"/>
    </source>
</evidence>
<dbReference type="AlphaFoldDB" id="C9LPW8"/>
<dbReference type="NCBIfam" id="TIGR03367">
    <property type="entry name" value="queuosine_QueD"/>
    <property type="match status" value="1"/>
</dbReference>
<organism evidence="12 13">
    <name type="scientific">Dialister invisus DSM 15470</name>
    <dbReference type="NCBI Taxonomy" id="592028"/>
    <lineage>
        <taxon>Bacteria</taxon>
        <taxon>Bacillati</taxon>
        <taxon>Bacillota</taxon>
        <taxon>Negativicutes</taxon>
        <taxon>Veillonellales</taxon>
        <taxon>Veillonellaceae</taxon>
        <taxon>Dialister</taxon>
    </lineage>
</organism>
<gene>
    <name evidence="12" type="ORF">GCWU000321_01599</name>
</gene>
<name>C9LPW8_9FIRM</name>
<dbReference type="UniPathway" id="UPA00391"/>
<dbReference type="Gene3D" id="3.30.479.10">
    <property type="entry name" value="6-pyruvoyl tetrahydropterin synthase/QueD"/>
    <property type="match status" value="1"/>
</dbReference>
<evidence type="ECO:0000313" key="12">
    <source>
        <dbReference type="EMBL" id="EEW97604.1"/>
    </source>
</evidence>
<evidence type="ECO:0000256" key="8">
    <source>
        <dbReference type="ARBA" id="ARBA00031449"/>
    </source>
</evidence>
<evidence type="ECO:0000256" key="6">
    <source>
        <dbReference type="ARBA" id="ARBA00022833"/>
    </source>
</evidence>
<dbReference type="Pfam" id="PF01242">
    <property type="entry name" value="PTPS"/>
    <property type="match status" value="1"/>
</dbReference>
<sequence>MFTVTKRMEISGAHFLRLNYESKCTSMHGHNWIVTVTVQNDKLDENGMVVDFTKIKDIVNLFDHRCANDIMEGLNPTAENMAKWLCDRIPHCIRVAVQETEGNTAVYEK</sequence>
<evidence type="ECO:0000256" key="5">
    <source>
        <dbReference type="ARBA" id="ARBA00022723"/>
    </source>
</evidence>
<feature type="active site" description="Proton acceptor" evidence="10">
    <location>
        <position position="24"/>
    </location>
</feature>
<comment type="similarity">
    <text evidence="2">Belongs to the PTPS family. QueD subfamily.</text>
</comment>
<evidence type="ECO:0000256" key="1">
    <source>
        <dbReference type="ARBA" id="ARBA00005061"/>
    </source>
</evidence>
<comment type="cofactor">
    <cofactor evidence="11">
        <name>Zn(2+)</name>
        <dbReference type="ChEBI" id="CHEBI:29105"/>
    </cofactor>
    <text evidence="11">Binds 1 zinc ion per subunit.</text>
</comment>
<dbReference type="HOGENOM" id="CLU_111016_6_0_9"/>
<feature type="binding site" evidence="11">
    <location>
        <position position="30"/>
    </location>
    <ligand>
        <name>Zn(2+)</name>
        <dbReference type="ChEBI" id="CHEBI:29105"/>
    </ligand>
</feature>
<reference evidence="12" key="1">
    <citation type="submission" date="2009-09" db="EMBL/GenBank/DDBJ databases">
        <authorList>
            <person name="Weinstock G."/>
            <person name="Sodergren E."/>
            <person name="Clifton S."/>
            <person name="Fulton L."/>
            <person name="Fulton B."/>
            <person name="Courtney L."/>
            <person name="Fronick C."/>
            <person name="Harrison M."/>
            <person name="Strong C."/>
            <person name="Farmer C."/>
            <person name="Delahaunty K."/>
            <person name="Markovic C."/>
            <person name="Hall O."/>
            <person name="Minx P."/>
            <person name="Tomlinson C."/>
            <person name="Mitreva M."/>
            <person name="Nelson J."/>
            <person name="Hou S."/>
            <person name="Wollam A."/>
            <person name="Pepin K.H."/>
            <person name="Johnson M."/>
            <person name="Bhonagiri V."/>
            <person name="Nash W.E."/>
            <person name="Warren W."/>
            <person name="Chinwalla A."/>
            <person name="Mardis E.R."/>
            <person name="Wilson R.K."/>
        </authorList>
    </citation>
    <scope>NUCLEOTIDE SEQUENCE [LARGE SCALE GENOMIC DNA]</scope>
    <source>
        <strain evidence="12">DSM 15470</strain>
    </source>
</reference>
<keyword evidence="7" id="KW-0456">Lyase</keyword>
<evidence type="ECO:0000313" key="13">
    <source>
        <dbReference type="Proteomes" id="UP000004736"/>
    </source>
</evidence>
<dbReference type="SUPFAM" id="SSF55620">
    <property type="entry name" value="Tetrahydrobiopterin biosynthesis enzymes-like"/>
    <property type="match status" value="1"/>
</dbReference>
<comment type="catalytic activity">
    <reaction evidence="9">
        <text>7,8-dihydroneopterin 3'-triphosphate + H2O = 6-carboxy-5,6,7,8-tetrahydropterin + triphosphate + acetaldehyde + 2 H(+)</text>
        <dbReference type="Rhea" id="RHEA:27966"/>
        <dbReference type="ChEBI" id="CHEBI:15343"/>
        <dbReference type="ChEBI" id="CHEBI:15377"/>
        <dbReference type="ChEBI" id="CHEBI:15378"/>
        <dbReference type="ChEBI" id="CHEBI:18036"/>
        <dbReference type="ChEBI" id="CHEBI:58462"/>
        <dbReference type="ChEBI" id="CHEBI:61032"/>
        <dbReference type="EC" id="4.1.2.50"/>
    </reaction>
</comment>
<dbReference type="PIRSF" id="PIRSF006113">
    <property type="entry name" value="PTP_synth"/>
    <property type="match status" value="1"/>
</dbReference>
<dbReference type="InterPro" id="IPR038418">
    <property type="entry name" value="6-PTP_synth/QueD_sf"/>
</dbReference>
<accession>C9LPW8</accession>
<dbReference type="PANTHER" id="PTHR12589">
    <property type="entry name" value="PYRUVOYL TETRAHYDROBIOPTERIN SYNTHASE"/>
    <property type="match status" value="1"/>
</dbReference>
<dbReference type="InterPro" id="IPR007115">
    <property type="entry name" value="6-PTP_synth/QueD"/>
</dbReference>
<feature type="active site" description="Charge relay system" evidence="10">
    <location>
        <position position="99"/>
    </location>
</feature>
<evidence type="ECO:0000256" key="10">
    <source>
        <dbReference type="PIRSR" id="PIRSR006113-1"/>
    </source>
</evidence>
<keyword evidence="6 11" id="KW-0862">Zinc</keyword>
<dbReference type="EMBL" id="ACIM02000001">
    <property type="protein sequence ID" value="EEW97604.1"/>
    <property type="molecule type" value="Genomic_DNA"/>
</dbReference>
<dbReference type="EC" id="4.1.2.50" evidence="3"/>
<evidence type="ECO:0000256" key="2">
    <source>
        <dbReference type="ARBA" id="ARBA00008900"/>
    </source>
</evidence>
<proteinExistence type="inferred from homology"/>
<dbReference type="GeneID" id="78278143"/>
<evidence type="ECO:0000256" key="9">
    <source>
        <dbReference type="ARBA" id="ARBA00048807"/>
    </source>
</evidence>